<dbReference type="InterPro" id="IPR001492">
    <property type="entry name" value="Flagellin"/>
</dbReference>
<dbReference type="PANTHER" id="PTHR42792">
    <property type="entry name" value="FLAGELLIN"/>
    <property type="match status" value="1"/>
</dbReference>
<dbReference type="Gene3D" id="2.30.220.10">
    <property type="entry name" value="f41 fragment of flagellin, C-terminal domain"/>
    <property type="match status" value="1"/>
</dbReference>
<comment type="subcellular location">
    <subcellularLocation>
        <location evidence="4">Secreted</location>
    </subcellularLocation>
    <subcellularLocation>
        <location evidence="4">Bacterial flagellum</location>
    </subcellularLocation>
</comment>
<dbReference type="PANTHER" id="PTHR42792:SF2">
    <property type="entry name" value="FLAGELLIN"/>
    <property type="match status" value="1"/>
</dbReference>
<name>A0A9W6K8J9_9PSED</name>
<dbReference type="InterPro" id="IPR001029">
    <property type="entry name" value="Flagellin_N"/>
</dbReference>
<evidence type="ECO:0000259" key="6">
    <source>
        <dbReference type="Pfam" id="PF00700"/>
    </source>
</evidence>
<feature type="domain" description="Flagellin C-terminal" evidence="6">
    <location>
        <begin position="400"/>
        <end position="485"/>
    </location>
</feature>
<dbReference type="AlphaFoldDB" id="A0A9W6K8J9"/>
<dbReference type="Gene3D" id="6.10.10.10">
    <property type="entry name" value="Flagellar export chaperone, C-terminal domain"/>
    <property type="match status" value="1"/>
</dbReference>
<keyword evidence="8" id="KW-1185">Reference proteome</keyword>
<proteinExistence type="inferred from homology"/>
<keyword evidence="7" id="KW-0966">Cell projection</keyword>
<dbReference type="PRINTS" id="PR00207">
    <property type="entry name" value="FLAGELLIN"/>
</dbReference>
<reference evidence="7" key="1">
    <citation type="journal article" date="2014" name="Int. J. Syst. Evol. Microbiol.">
        <title>Complete genome sequence of Corynebacterium casei LMG S-19264T (=DSM 44701T), isolated from a smear-ripened cheese.</title>
        <authorList>
            <consortium name="US DOE Joint Genome Institute (JGI-PGF)"/>
            <person name="Walter F."/>
            <person name="Albersmeier A."/>
            <person name="Kalinowski J."/>
            <person name="Ruckert C."/>
        </authorList>
    </citation>
    <scope>NUCLEOTIDE SEQUENCE</scope>
    <source>
        <strain evidence="7">VKM B-2935</strain>
    </source>
</reference>
<dbReference type="RefSeq" id="WP_271195643.1">
    <property type="nucleotide sequence ID" value="NZ_BSFN01000006.1"/>
</dbReference>
<dbReference type="Gene3D" id="1.20.1330.10">
    <property type="entry name" value="f41 fragment of flagellin, N-terminal domain"/>
    <property type="match status" value="1"/>
</dbReference>
<protein>
    <recommendedName>
        <fullName evidence="4">Flagellin</fullName>
    </recommendedName>
</protein>
<dbReference type="EMBL" id="BSFN01000006">
    <property type="protein sequence ID" value="GLK89449.1"/>
    <property type="molecule type" value="Genomic_DNA"/>
</dbReference>
<dbReference type="SUPFAM" id="SSF64518">
    <property type="entry name" value="Phase 1 flagellin"/>
    <property type="match status" value="1"/>
</dbReference>
<dbReference type="InterPro" id="IPR046358">
    <property type="entry name" value="Flagellin_C"/>
</dbReference>
<dbReference type="GO" id="GO:0005576">
    <property type="term" value="C:extracellular region"/>
    <property type="evidence" value="ECO:0007669"/>
    <property type="project" value="UniProtKB-SubCell"/>
</dbReference>
<evidence type="ECO:0000256" key="4">
    <source>
        <dbReference type="RuleBase" id="RU362073"/>
    </source>
</evidence>
<reference evidence="7" key="2">
    <citation type="submission" date="2023-01" db="EMBL/GenBank/DDBJ databases">
        <authorList>
            <person name="Sun Q."/>
            <person name="Evtushenko L."/>
        </authorList>
    </citation>
    <scope>NUCLEOTIDE SEQUENCE</scope>
    <source>
        <strain evidence="7">VKM B-2935</strain>
    </source>
</reference>
<evidence type="ECO:0000313" key="8">
    <source>
        <dbReference type="Proteomes" id="UP001143328"/>
    </source>
</evidence>
<evidence type="ECO:0000313" key="7">
    <source>
        <dbReference type="EMBL" id="GLK89449.1"/>
    </source>
</evidence>
<dbReference type="Pfam" id="PF07196">
    <property type="entry name" value="Flagellin_IN"/>
    <property type="match status" value="1"/>
</dbReference>
<evidence type="ECO:0000256" key="3">
    <source>
        <dbReference type="ARBA" id="ARBA00023143"/>
    </source>
</evidence>
<organism evidence="7 8">
    <name type="scientific">Pseudomonas turukhanskensis</name>
    <dbReference type="NCBI Taxonomy" id="1806536"/>
    <lineage>
        <taxon>Bacteria</taxon>
        <taxon>Pseudomonadati</taxon>
        <taxon>Pseudomonadota</taxon>
        <taxon>Gammaproteobacteria</taxon>
        <taxon>Pseudomonadales</taxon>
        <taxon>Pseudomonadaceae</taxon>
        <taxon>Pseudomonas</taxon>
    </lineage>
</organism>
<evidence type="ECO:0000256" key="2">
    <source>
        <dbReference type="ARBA" id="ARBA00022525"/>
    </source>
</evidence>
<evidence type="ECO:0000259" key="5">
    <source>
        <dbReference type="Pfam" id="PF00669"/>
    </source>
</evidence>
<dbReference type="Pfam" id="PF00669">
    <property type="entry name" value="Flagellin_N"/>
    <property type="match status" value="1"/>
</dbReference>
<accession>A0A9W6K8J9</accession>
<dbReference type="InterPro" id="IPR042187">
    <property type="entry name" value="Flagellin_C_sub2"/>
</dbReference>
<keyword evidence="7" id="KW-0969">Cilium</keyword>
<dbReference type="InterPro" id="IPR010810">
    <property type="entry name" value="Flagellin_hook_IN_motif"/>
</dbReference>
<comment type="function">
    <text evidence="4">Flagellin is the subunit protein which polymerizes to form the filaments of bacterial flagella.</text>
</comment>
<dbReference type="Pfam" id="PF00700">
    <property type="entry name" value="Flagellin_C"/>
    <property type="match status" value="1"/>
</dbReference>
<dbReference type="GO" id="GO:0005198">
    <property type="term" value="F:structural molecule activity"/>
    <property type="evidence" value="ECO:0007669"/>
    <property type="project" value="UniProtKB-UniRule"/>
</dbReference>
<feature type="domain" description="Flagellin N-terminal" evidence="5">
    <location>
        <begin position="5"/>
        <end position="141"/>
    </location>
</feature>
<sequence length="486" mass="48819">MALTVNTNIASLNTQRNLNASSSSLNTSLQRLSTGNRINSAKDDAAGLQISNRLTNQISGLNVATRNANDGISLAQTAEGALQQSTNILQRIRDLSIQAANGSNSDTDRAALQKEVSAQQAELSRIADTTTFGGRKLLDGSFGTTSFQVGSNAYETIDVSLKDASSTSLGAYQIGGGASTTSAGASASGTTIAGSIGGSGASFASGTVTVVGGGQTKDVAIASGDSAKSLAAKFDGAISGLTATARNVVQAGVSLTSGAASFTLTVGSQDVAIVGATDSKSLADQINSNAGKLNVTANYDSKTDKVTITSATGENISFGAVSGAGGTINLAAQGSDGTFSAETDVIAAGGGKAIGYVQLNSPTSYALTGDTTEVFGDTSSTLNTVADVDISTADGAQRAIAVIDNALANIDSQRADLGAVQNRFDNTISNLQNISENADAARSRIKDTDFAAETATLSKNQVLQQAGTAILAQANQLPQSVLSLLQ</sequence>
<dbReference type="Proteomes" id="UP001143328">
    <property type="component" value="Unassembled WGS sequence"/>
</dbReference>
<evidence type="ECO:0000256" key="1">
    <source>
        <dbReference type="ARBA" id="ARBA00005709"/>
    </source>
</evidence>
<gene>
    <name evidence="7" type="primary">fliC</name>
    <name evidence="7" type="ORF">GCM10017655_25110</name>
</gene>
<comment type="caution">
    <text evidence="7">The sequence shown here is derived from an EMBL/GenBank/DDBJ whole genome shotgun (WGS) entry which is preliminary data.</text>
</comment>
<keyword evidence="3 4" id="KW-0975">Bacterial flagellum</keyword>
<keyword evidence="2 4" id="KW-0964">Secreted</keyword>
<keyword evidence="7" id="KW-0282">Flagellum</keyword>
<dbReference type="Gene3D" id="2.170.280.10">
    <property type="entry name" value="f41 fragment of flagellin, middle domain"/>
    <property type="match status" value="1"/>
</dbReference>
<dbReference type="Gene3D" id="6.10.280.190">
    <property type="match status" value="1"/>
</dbReference>
<dbReference type="GO" id="GO:0009288">
    <property type="term" value="C:bacterial-type flagellum"/>
    <property type="evidence" value="ECO:0007669"/>
    <property type="project" value="UniProtKB-SubCell"/>
</dbReference>
<comment type="similarity">
    <text evidence="1 4">Belongs to the bacterial flagellin family.</text>
</comment>